<evidence type="ECO:0000313" key="2">
    <source>
        <dbReference type="EMBL" id="CEF70939.1"/>
    </source>
</evidence>
<dbReference type="RefSeq" id="XP_024510135.1">
    <property type="nucleotide sequence ID" value="XM_024644592.1"/>
</dbReference>
<keyword evidence="3" id="KW-1185">Reference proteome</keyword>
<dbReference type="WormBase" id="SRAE_X000026900">
    <property type="protein sequence ID" value="SRP12093"/>
    <property type="gene ID" value="WBGene00265825"/>
</dbReference>
<proteinExistence type="predicted"/>
<dbReference type="Proteomes" id="UP000035682">
    <property type="component" value="Unplaced"/>
</dbReference>
<dbReference type="WBParaSite" id="SRAE_X000026900.1">
    <property type="protein sequence ID" value="SRAE_X000026900.1"/>
    <property type="gene ID" value="WBGene00265825"/>
</dbReference>
<feature type="chain" id="PRO_5015031203" evidence="1">
    <location>
        <begin position="23"/>
        <end position="156"/>
    </location>
</feature>
<gene>
    <name evidence="2 4 5" type="ORF">SRAE_X000026900</name>
</gene>
<evidence type="ECO:0000313" key="3">
    <source>
        <dbReference type="Proteomes" id="UP000035682"/>
    </source>
</evidence>
<organism evidence="2">
    <name type="scientific">Strongyloides ratti</name>
    <name type="common">Parasitic roundworm</name>
    <dbReference type="NCBI Taxonomy" id="34506"/>
    <lineage>
        <taxon>Eukaryota</taxon>
        <taxon>Metazoa</taxon>
        <taxon>Ecdysozoa</taxon>
        <taxon>Nematoda</taxon>
        <taxon>Chromadorea</taxon>
        <taxon>Rhabditida</taxon>
        <taxon>Tylenchina</taxon>
        <taxon>Panagrolaimomorpha</taxon>
        <taxon>Strongyloidoidea</taxon>
        <taxon>Strongyloididae</taxon>
        <taxon>Strongyloides</taxon>
    </lineage>
</organism>
<evidence type="ECO:0000313" key="4">
    <source>
        <dbReference type="WBParaSite" id="SRAE_X000026900.1"/>
    </source>
</evidence>
<dbReference type="CTD" id="36383319"/>
<evidence type="ECO:0000313" key="5">
    <source>
        <dbReference type="WormBase" id="SRAE_X000026900"/>
    </source>
</evidence>
<dbReference type="AlphaFoldDB" id="A0A090LTI3"/>
<sequence length="156" mass="18428">MSLLKVLFFSIFFGFIIFTTNGCNFKCTGWLRGPCQLIIDVKTDVFLPKAKSLMFIQDYNSLQLAWYQRHKKQNALPYMNKIVALKFDQNMVKRLCTFYNLRYRNPTSIMLIDSSMRTNSFRSNSFRSNSFRSNSIKNNFARSSLRNSRRNSFSNF</sequence>
<dbReference type="GeneID" id="36383319"/>
<evidence type="ECO:0000256" key="1">
    <source>
        <dbReference type="SAM" id="SignalP"/>
    </source>
</evidence>
<dbReference type="EMBL" id="LN609530">
    <property type="protein sequence ID" value="CEF70939.1"/>
    <property type="molecule type" value="Genomic_DNA"/>
</dbReference>
<name>A0A090LTI3_STRRB</name>
<reference evidence="2 3" key="1">
    <citation type="submission" date="2014-09" db="EMBL/GenBank/DDBJ databases">
        <authorList>
            <person name="Martin A.A."/>
        </authorList>
    </citation>
    <scope>NUCLEOTIDE SEQUENCE</scope>
    <source>
        <strain evidence="3">ED321</strain>
        <strain evidence="2">ED321 Heterogonic</strain>
    </source>
</reference>
<protein>
    <submittedName>
        <fullName evidence="2 4">Uncharacterized protein</fullName>
    </submittedName>
</protein>
<accession>A0A090LTI3</accession>
<keyword evidence="1" id="KW-0732">Signal</keyword>
<feature type="signal peptide" evidence="1">
    <location>
        <begin position="1"/>
        <end position="22"/>
    </location>
</feature>
<reference evidence="4" key="2">
    <citation type="submission" date="2020-12" db="UniProtKB">
        <authorList>
            <consortium name="WormBaseParasite"/>
        </authorList>
    </citation>
    <scope>IDENTIFICATION</scope>
</reference>